<reference evidence="2" key="1">
    <citation type="submission" date="2023-03" db="EMBL/GenBank/DDBJ databases">
        <title>Massive genome expansion in bonnet fungi (Mycena s.s.) driven by repeated elements and novel gene families across ecological guilds.</title>
        <authorList>
            <consortium name="Lawrence Berkeley National Laboratory"/>
            <person name="Harder C.B."/>
            <person name="Miyauchi S."/>
            <person name="Viragh M."/>
            <person name="Kuo A."/>
            <person name="Thoen E."/>
            <person name="Andreopoulos B."/>
            <person name="Lu D."/>
            <person name="Skrede I."/>
            <person name="Drula E."/>
            <person name="Henrissat B."/>
            <person name="Morin E."/>
            <person name="Kohler A."/>
            <person name="Barry K."/>
            <person name="LaButti K."/>
            <person name="Morin E."/>
            <person name="Salamov A."/>
            <person name="Lipzen A."/>
            <person name="Mereny Z."/>
            <person name="Hegedus B."/>
            <person name="Baldrian P."/>
            <person name="Stursova M."/>
            <person name="Weitz H."/>
            <person name="Taylor A."/>
            <person name="Grigoriev I.V."/>
            <person name="Nagy L.G."/>
            <person name="Martin F."/>
            <person name="Kauserud H."/>
        </authorList>
    </citation>
    <scope>NUCLEOTIDE SEQUENCE</scope>
    <source>
        <strain evidence="2">9144</strain>
    </source>
</reference>
<evidence type="ECO:0000259" key="1">
    <source>
        <dbReference type="Pfam" id="PF12937"/>
    </source>
</evidence>
<feature type="domain" description="F-box" evidence="1">
    <location>
        <begin position="65"/>
        <end position="122"/>
    </location>
</feature>
<accession>A0AAD6UWV4</accession>
<name>A0AAD6UWV4_9AGAR</name>
<comment type="caution">
    <text evidence="2">The sequence shown here is derived from an EMBL/GenBank/DDBJ whole genome shotgun (WGS) entry which is preliminary data.</text>
</comment>
<dbReference type="InterPro" id="IPR001810">
    <property type="entry name" value="F-box_dom"/>
</dbReference>
<feature type="non-terminal residue" evidence="2">
    <location>
        <position position="129"/>
    </location>
</feature>
<dbReference type="Proteomes" id="UP001219525">
    <property type="component" value="Unassembled WGS sequence"/>
</dbReference>
<dbReference type="AlphaFoldDB" id="A0AAD6UWV4"/>
<dbReference type="EMBL" id="JARJCW010000081">
    <property type="protein sequence ID" value="KAJ7196801.1"/>
    <property type="molecule type" value="Genomic_DNA"/>
</dbReference>
<feature type="non-terminal residue" evidence="2">
    <location>
        <position position="1"/>
    </location>
</feature>
<keyword evidence="3" id="KW-1185">Reference proteome</keyword>
<organism evidence="2 3">
    <name type="scientific">Mycena pura</name>
    <dbReference type="NCBI Taxonomy" id="153505"/>
    <lineage>
        <taxon>Eukaryota</taxon>
        <taxon>Fungi</taxon>
        <taxon>Dikarya</taxon>
        <taxon>Basidiomycota</taxon>
        <taxon>Agaricomycotina</taxon>
        <taxon>Agaricomycetes</taxon>
        <taxon>Agaricomycetidae</taxon>
        <taxon>Agaricales</taxon>
        <taxon>Marasmiineae</taxon>
        <taxon>Mycenaceae</taxon>
        <taxon>Mycena</taxon>
    </lineage>
</organism>
<evidence type="ECO:0000313" key="2">
    <source>
        <dbReference type="EMBL" id="KAJ7196801.1"/>
    </source>
</evidence>
<proteinExistence type="predicted"/>
<protein>
    <recommendedName>
        <fullName evidence="1">F-box domain-containing protein</fullName>
    </recommendedName>
</protein>
<sequence length="129" mass="14964">LITNSVPSDSQINEIHKFIIKTEAEISILHDEMARVQRAFDQLKLQRTRLKDFVESHRGVVSIVRRLPRDILGEIFPHFLDANDQCYMPRPRGSPARLLHLVGVCDRWRTIALASPPLWRHVVPWAGPW</sequence>
<evidence type="ECO:0000313" key="3">
    <source>
        <dbReference type="Proteomes" id="UP001219525"/>
    </source>
</evidence>
<gene>
    <name evidence="2" type="ORF">GGX14DRAFT_671949</name>
</gene>
<dbReference type="Gene3D" id="1.20.1280.50">
    <property type="match status" value="1"/>
</dbReference>
<dbReference type="Pfam" id="PF12937">
    <property type="entry name" value="F-box-like"/>
    <property type="match status" value="1"/>
</dbReference>